<evidence type="ECO:0000313" key="1">
    <source>
        <dbReference type="EMBL" id="GAA5130164.1"/>
    </source>
</evidence>
<protein>
    <submittedName>
        <fullName evidence="1">ATP-binding protein</fullName>
    </submittedName>
</protein>
<evidence type="ECO:0000313" key="2">
    <source>
        <dbReference type="Proteomes" id="UP001500804"/>
    </source>
</evidence>
<name>A0ABP9NPJ1_9PSEU</name>
<comment type="caution">
    <text evidence="1">The sequence shown here is derived from an EMBL/GenBank/DDBJ whole genome shotgun (WGS) entry which is preliminary data.</text>
</comment>
<dbReference type="InterPro" id="IPR036890">
    <property type="entry name" value="HATPase_C_sf"/>
</dbReference>
<reference evidence="2" key="1">
    <citation type="journal article" date="2019" name="Int. J. Syst. Evol. Microbiol.">
        <title>The Global Catalogue of Microorganisms (GCM) 10K type strain sequencing project: providing services to taxonomists for standard genome sequencing and annotation.</title>
        <authorList>
            <consortium name="The Broad Institute Genomics Platform"/>
            <consortium name="The Broad Institute Genome Sequencing Center for Infectious Disease"/>
            <person name="Wu L."/>
            <person name="Ma J."/>
        </authorList>
    </citation>
    <scope>NUCLEOTIDE SEQUENCE [LARGE SCALE GENOMIC DNA]</scope>
    <source>
        <strain evidence="2">JCM 18302</strain>
    </source>
</reference>
<accession>A0ABP9NPJ1</accession>
<sequence length="653" mass="72868">MRTIRLEAKPDHIMRLAGLRDPVKAVAELVWNGLDAEADTVSVHLTYNDLGGVDSVSVVDNGHGMNSQECTLHFSGLGGSWKSTALVSPNLRRPLHGRAGQGRLRAFALGNAVSWTTVAEAVTGGRERTRITGKASTPANFAVEDPAPTEEETGTVFESHDPAQYVNRLAHESTPGKLAAVFALYLLSNPTVAIHFNGERLDPSAAWLDSTELTFDVPGNSHHPIATLRIIEWRAEVQRNMSLCDSMGVELGQLPPGIQAAGHHFTAYVSWDGFVQHRDAIALADFDEDPELKSVIESARDLLRHHFRDRDTIRRRRQIEEWKSQNVYPYETAPDSPAAAAERGLFDEVATSVARQLPKSKIGQKATLRLLREVVARDPEDVMEVVDELFKLNRTDQEDLNRLLKETSLSSVVKATTQVTGRLKFLAALRTLIFEPDIRKVVKERSELHKILERETWVFGEQYAPMVSDQSLDAVLRRHLEALGHSVDSATLEPVRREDGSVGIVDLLLGRASRGSQGREHLIVELKAPRVKIGQKEVGQIKEYAEAVVSDPQFDERGVSWDFWVVSTELSSVVRQDAESPKTPPGCVSEWENGVRIWARTWSEIIDECESRLHYYRDCLNFDAAAEESLDHLRRFHGDNLPELLRDREGPAA</sequence>
<dbReference type="GO" id="GO:0005524">
    <property type="term" value="F:ATP binding"/>
    <property type="evidence" value="ECO:0007669"/>
    <property type="project" value="UniProtKB-KW"/>
</dbReference>
<keyword evidence="2" id="KW-1185">Reference proteome</keyword>
<proteinExistence type="predicted"/>
<dbReference type="Pfam" id="PF13589">
    <property type="entry name" value="HATPase_c_3"/>
    <property type="match status" value="1"/>
</dbReference>
<dbReference type="SUPFAM" id="SSF55874">
    <property type="entry name" value="ATPase domain of HSP90 chaperone/DNA topoisomerase II/histidine kinase"/>
    <property type="match status" value="1"/>
</dbReference>
<organism evidence="1 2">
    <name type="scientific">Pseudonocardia adelaidensis</name>
    <dbReference type="NCBI Taxonomy" id="648754"/>
    <lineage>
        <taxon>Bacteria</taxon>
        <taxon>Bacillati</taxon>
        <taxon>Actinomycetota</taxon>
        <taxon>Actinomycetes</taxon>
        <taxon>Pseudonocardiales</taxon>
        <taxon>Pseudonocardiaceae</taxon>
        <taxon>Pseudonocardia</taxon>
    </lineage>
</organism>
<dbReference type="Proteomes" id="UP001500804">
    <property type="component" value="Unassembled WGS sequence"/>
</dbReference>
<keyword evidence="1" id="KW-0067">ATP-binding</keyword>
<dbReference type="RefSeq" id="WP_345607931.1">
    <property type="nucleotide sequence ID" value="NZ_BAABJO010000021.1"/>
</dbReference>
<dbReference type="Gene3D" id="3.30.565.10">
    <property type="entry name" value="Histidine kinase-like ATPase, C-terminal domain"/>
    <property type="match status" value="1"/>
</dbReference>
<dbReference type="EMBL" id="BAABJO010000021">
    <property type="protein sequence ID" value="GAA5130164.1"/>
    <property type="molecule type" value="Genomic_DNA"/>
</dbReference>
<gene>
    <name evidence="1" type="ORF">GCM10023320_51760</name>
</gene>
<keyword evidence="1" id="KW-0547">Nucleotide-binding</keyword>